<sequence length="336" mass="36176">MSTGKGKERASDQGSSEETQLMPNKTSEGPSMISRIAASASGLSKGAFSAPTSKEISDTTNSALSNSGKGPSSSARVGGNSSWEESSKQAQTQPQISGNATGNFRLGHSELHVNESEQEFSNFLDGIDSFTPSEQPTSSEKIERGVNDAFEYAWARSQAAPAAHIPAPAPVALSSVEEQEKRDGEAVLAILSDPNSLDEQFEEPQDDTGTNQSWGLSGKQIVELRAMTKDLFPPPEPHGAVPLDHPLNLRPSFGADAMGQVNGHGVHDVNIESTEEWREQWEGVLTRYADEVWGDLLPLVKEARKEVEELRDAPQAVEQTKALRRLGAILGHLPPR</sequence>
<dbReference type="OrthoDB" id="5337545at2759"/>
<evidence type="ECO:0000313" key="2">
    <source>
        <dbReference type="EMBL" id="CAG8982854.1"/>
    </source>
</evidence>
<comment type="caution">
    <text evidence="2">The sequence shown here is derived from an EMBL/GenBank/DDBJ whole genome shotgun (WGS) entry which is preliminary data.</text>
</comment>
<dbReference type="Proteomes" id="UP000701801">
    <property type="component" value="Unassembled WGS sequence"/>
</dbReference>
<evidence type="ECO:0000313" key="3">
    <source>
        <dbReference type="Proteomes" id="UP000701801"/>
    </source>
</evidence>
<feature type="compositionally biased region" description="Basic and acidic residues" evidence="1">
    <location>
        <begin position="1"/>
        <end position="11"/>
    </location>
</feature>
<dbReference type="EMBL" id="CAJVRM010000685">
    <property type="protein sequence ID" value="CAG8982854.1"/>
    <property type="molecule type" value="Genomic_DNA"/>
</dbReference>
<proteinExistence type="predicted"/>
<name>A0A9N9M2D9_9HELO</name>
<feature type="compositionally biased region" description="Polar residues" evidence="1">
    <location>
        <begin position="12"/>
        <end position="29"/>
    </location>
</feature>
<gene>
    <name evidence="2" type="ORF">HYALB_00006664</name>
</gene>
<protein>
    <submittedName>
        <fullName evidence="2">Uncharacterized protein</fullName>
    </submittedName>
</protein>
<keyword evidence="3" id="KW-1185">Reference proteome</keyword>
<feature type="region of interest" description="Disordered" evidence="1">
    <location>
        <begin position="195"/>
        <end position="214"/>
    </location>
</feature>
<dbReference type="AlphaFoldDB" id="A0A9N9M2D9"/>
<organism evidence="2 3">
    <name type="scientific">Hymenoscyphus albidus</name>
    <dbReference type="NCBI Taxonomy" id="595503"/>
    <lineage>
        <taxon>Eukaryota</taxon>
        <taxon>Fungi</taxon>
        <taxon>Dikarya</taxon>
        <taxon>Ascomycota</taxon>
        <taxon>Pezizomycotina</taxon>
        <taxon>Leotiomycetes</taxon>
        <taxon>Helotiales</taxon>
        <taxon>Helotiaceae</taxon>
        <taxon>Hymenoscyphus</taxon>
    </lineage>
</organism>
<evidence type="ECO:0000256" key="1">
    <source>
        <dbReference type="SAM" id="MobiDB-lite"/>
    </source>
</evidence>
<feature type="region of interest" description="Disordered" evidence="1">
    <location>
        <begin position="1"/>
        <end position="105"/>
    </location>
</feature>
<feature type="compositionally biased region" description="Polar residues" evidence="1">
    <location>
        <begin position="50"/>
        <end position="102"/>
    </location>
</feature>
<reference evidence="2" key="1">
    <citation type="submission" date="2021-07" db="EMBL/GenBank/DDBJ databases">
        <authorList>
            <person name="Durling M."/>
        </authorList>
    </citation>
    <scope>NUCLEOTIDE SEQUENCE</scope>
</reference>
<accession>A0A9N9M2D9</accession>